<accession>A0AA86NI70</accession>
<organism evidence="2">
    <name type="scientific">Hexamita inflata</name>
    <dbReference type="NCBI Taxonomy" id="28002"/>
    <lineage>
        <taxon>Eukaryota</taxon>
        <taxon>Metamonada</taxon>
        <taxon>Diplomonadida</taxon>
        <taxon>Hexamitidae</taxon>
        <taxon>Hexamitinae</taxon>
        <taxon>Hexamita</taxon>
    </lineage>
</organism>
<feature type="compositionally biased region" description="Polar residues" evidence="1">
    <location>
        <begin position="1"/>
        <end position="17"/>
    </location>
</feature>
<evidence type="ECO:0000313" key="4">
    <source>
        <dbReference type="Proteomes" id="UP001642409"/>
    </source>
</evidence>
<dbReference type="Proteomes" id="UP001642409">
    <property type="component" value="Unassembled WGS sequence"/>
</dbReference>
<evidence type="ECO:0000256" key="1">
    <source>
        <dbReference type="SAM" id="MobiDB-lite"/>
    </source>
</evidence>
<keyword evidence="4" id="KW-1185">Reference proteome</keyword>
<feature type="region of interest" description="Disordered" evidence="1">
    <location>
        <begin position="1"/>
        <end position="21"/>
    </location>
</feature>
<evidence type="ECO:0000313" key="2">
    <source>
        <dbReference type="EMBL" id="CAI9919484.1"/>
    </source>
</evidence>
<dbReference type="AlphaFoldDB" id="A0AA86NI70"/>
<name>A0AA86NI70_9EUKA</name>
<sequence length="141" mass="16551">MQKSFESQLHNQTNTNKIEFPSIRELERSQTEQIQKKLRQQQLQWYGSLLNLYKNKNKQVTILVEEERTYHNANQREFMSKSQISQLDTIVNTPVSQMKKRGTTFTSLQQFLGSNDSFKDQNEGLKLEPIIQGNKNKSAQK</sequence>
<gene>
    <name evidence="3" type="ORF">HINF_LOCUS65122</name>
    <name evidence="2" type="ORF">HINF_LOCUS7129</name>
</gene>
<evidence type="ECO:0000313" key="3">
    <source>
        <dbReference type="EMBL" id="CAL6090044.1"/>
    </source>
</evidence>
<dbReference type="EMBL" id="CATOUU010000174">
    <property type="protein sequence ID" value="CAI9919484.1"/>
    <property type="molecule type" value="Genomic_DNA"/>
</dbReference>
<protein>
    <submittedName>
        <fullName evidence="3">Hypothetical_protein</fullName>
    </submittedName>
</protein>
<comment type="caution">
    <text evidence="2">The sequence shown here is derived from an EMBL/GenBank/DDBJ whole genome shotgun (WGS) entry which is preliminary data.</text>
</comment>
<reference evidence="2" key="1">
    <citation type="submission" date="2023-06" db="EMBL/GenBank/DDBJ databases">
        <authorList>
            <person name="Kurt Z."/>
        </authorList>
    </citation>
    <scope>NUCLEOTIDE SEQUENCE</scope>
</reference>
<reference evidence="3 4" key="2">
    <citation type="submission" date="2024-07" db="EMBL/GenBank/DDBJ databases">
        <authorList>
            <person name="Akdeniz Z."/>
        </authorList>
    </citation>
    <scope>NUCLEOTIDE SEQUENCE [LARGE SCALE GENOMIC DNA]</scope>
</reference>
<dbReference type="EMBL" id="CAXDID020000424">
    <property type="protein sequence ID" value="CAL6090044.1"/>
    <property type="molecule type" value="Genomic_DNA"/>
</dbReference>
<proteinExistence type="predicted"/>